<evidence type="ECO:0000313" key="1">
    <source>
        <dbReference type="EMBL" id="HIV40288.1"/>
    </source>
</evidence>
<name>A0A9D1TGK9_9FIRM</name>
<dbReference type="Proteomes" id="UP000886814">
    <property type="component" value="Unassembled WGS sequence"/>
</dbReference>
<organism evidence="1 2">
    <name type="scientific">Candidatus Blautia stercorigallinarum</name>
    <dbReference type="NCBI Taxonomy" id="2838501"/>
    <lineage>
        <taxon>Bacteria</taxon>
        <taxon>Bacillati</taxon>
        <taxon>Bacillota</taxon>
        <taxon>Clostridia</taxon>
        <taxon>Lachnospirales</taxon>
        <taxon>Lachnospiraceae</taxon>
        <taxon>Blautia</taxon>
    </lineage>
</organism>
<dbReference type="EMBL" id="DXIQ01000106">
    <property type="protein sequence ID" value="HIV40288.1"/>
    <property type="molecule type" value="Genomic_DNA"/>
</dbReference>
<reference evidence="1" key="1">
    <citation type="journal article" date="2021" name="PeerJ">
        <title>Extensive microbial diversity within the chicken gut microbiome revealed by metagenomics and culture.</title>
        <authorList>
            <person name="Gilroy R."/>
            <person name="Ravi A."/>
            <person name="Getino M."/>
            <person name="Pursley I."/>
            <person name="Horton D.L."/>
            <person name="Alikhan N.F."/>
            <person name="Baker D."/>
            <person name="Gharbi K."/>
            <person name="Hall N."/>
            <person name="Watson M."/>
            <person name="Adriaenssens E.M."/>
            <person name="Foster-Nyarko E."/>
            <person name="Jarju S."/>
            <person name="Secka A."/>
            <person name="Antonio M."/>
            <person name="Oren A."/>
            <person name="Chaudhuri R.R."/>
            <person name="La Ragione R."/>
            <person name="Hildebrand F."/>
            <person name="Pallen M.J."/>
        </authorList>
    </citation>
    <scope>NUCLEOTIDE SEQUENCE</scope>
    <source>
        <strain evidence="1">CHK195-9823</strain>
    </source>
</reference>
<evidence type="ECO:0000313" key="2">
    <source>
        <dbReference type="Proteomes" id="UP000886814"/>
    </source>
</evidence>
<accession>A0A9D1TGK9</accession>
<gene>
    <name evidence="1" type="ORF">H9747_15055</name>
</gene>
<sequence length="210" mass="24865">MFEQIKWEDAYELWKEGCYSFPKMLTDPVSAETVFVKYERDGYIYGYDWLESVEAQERKRLIKENPIEFLYFTKPTNKGTIQTAEMLIEARNEEELAAIWIAATAHELSEHMTGNDVRRYAYMLYMAAYEFLKTRYFLWHHAMKRLVPEIMVPSSILSNIICKDAKPVMELIQMNTILLKSTWSILRYSSLKDGELPESLRHVSYLRDSK</sequence>
<proteinExistence type="predicted"/>
<protein>
    <submittedName>
        <fullName evidence="1">Uncharacterized protein</fullName>
    </submittedName>
</protein>
<reference evidence="1" key="2">
    <citation type="submission" date="2021-04" db="EMBL/GenBank/DDBJ databases">
        <authorList>
            <person name="Gilroy R."/>
        </authorList>
    </citation>
    <scope>NUCLEOTIDE SEQUENCE</scope>
    <source>
        <strain evidence="1">CHK195-9823</strain>
    </source>
</reference>
<comment type="caution">
    <text evidence="1">The sequence shown here is derived from an EMBL/GenBank/DDBJ whole genome shotgun (WGS) entry which is preliminary data.</text>
</comment>
<dbReference type="AlphaFoldDB" id="A0A9D1TGK9"/>